<protein>
    <recommendedName>
        <fullName evidence="3">LamG-like jellyroll fold domain-containing protein</fullName>
    </recommendedName>
</protein>
<gene>
    <name evidence="4" type="ORF">GCM10007940_20750</name>
</gene>
<evidence type="ECO:0000313" key="5">
    <source>
        <dbReference type="Proteomes" id="UP001156666"/>
    </source>
</evidence>
<evidence type="ECO:0000256" key="1">
    <source>
        <dbReference type="ARBA" id="ARBA00022729"/>
    </source>
</evidence>
<dbReference type="InterPro" id="IPR013783">
    <property type="entry name" value="Ig-like_fold"/>
</dbReference>
<dbReference type="Pfam" id="PF13385">
    <property type="entry name" value="Laminin_G_3"/>
    <property type="match status" value="3"/>
</dbReference>
<dbReference type="EMBL" id="BSOH01000011">
    <property type="protein sequence ID" value="GLR17460.1"/>
    <property type="molecule type" value="Genomic_DNA"/>
</dbReference>
<dbReference type="PANTHER" id="PTHR42535:SF2">
    <property type="entry name" value="CHROMOSOME UNDETERMINED SCAFFOLD_146, WHOLE GENOME SHOTGUN SEQUENCE"/>
    <property type="match status" value="1"/>
</dbReference>
<dbReference type="SUPFAM" id="SSF49899">
    <property type="entry name" value="Concanavalin A-like lectins/glucanases"/>
    <property type="match status" value="3"/>
</dbReference>
<dbReference type="RefSeq" id="WP_235294168.1">
    <property type="nucleotide sequence ID" value="NZ_BSOH01000011.1"/>
</dbReference>
<dbReference type="Proteomes" id="UP001156666">
    <property type="component" value="Unassembled WGS sequence"/>
</dbReference>
<feature type="domain" description="LamG-like jellyroll fold" evidence="3">
    <location>
        <begin position="1049"/>
        <end position="1189"/>
    </location>
</feature>
<keyword evidence="5" id="KW-1185">Reference proteome</keyword>
<organism evidence="4 5">
    <name type="scientific">Portibacter lacus</name>
    <dbReference type="NCBI Taxonomy" id="1099794"/>
    <lineage>
        <taxon>Bacteria</taxon>
        <taxon>Pseudomonadati</taxon>
        <taxon>Bacteroidota</taxon>
        <taxon>Saprospiria</taxon>
        <taxon>Saprospirales</taxon>
        <taxon>Haliscomenobacteraceae</taxon>
        <taxon>Portibacter</taxon>
    </lineage>
</organism>
<keyword evidence="2" id="KW-1015">Disulfide bond</keyword>
<dbReference type="InterPro" id="IPR013320">
    <property type="entry name" value="ConA-like_dom_sf"/>
</dbReference>
<dbReference type="GO" id="GO:0005975">
    <property type="term" value="P:carbohydrate metabolic process"/>
    <property type="evidence" value="ECO:0007669"/>
    <property type="project" value="UniProtKB-ARBA"/>
</dbReference>
<reference evidence="4" key="1">
    <citation type="journal article" date="2014" name="Int. J. Syst. Evol. Microbiol.">
        <title>Complete genome sequence of Corynebacterium casei LMG S-19264T (=DSM 44701T), isolated from a smear-ripened cheese.</title>
        <authorList>
            <consortium name="US DOE Joint Genome Institute (JGI-PGF)"/>
            <person name="Walter F."/>
            <person name="Albersmeier A."/>
            <person name="Kalinowski J."/>
            <person name="Ruckert C."/>
        </authorList>
    </citation>
    <scope>NUCLEOTIDE SEQUENCE</scope>
    <source>
        <strain evidence="4">NBRC 108769</strain>
    </source>
</reference>
<name>A0AA37WFZ2_9BACT</name>
<dbReference type="Gene3D" id="2.60.40.10">
    <property type="entry name" value="Immunoglobulins"/>
    <property type="match status" value="4"/>
</dbReference>
<evidence type="ECO:0000313" key="4">
    <source>
        <dbReference type="EMBL" id="GLR17460.1"/>
    </source>
</evidence>
<comment type="caution">
    <text evidence="4">The sequence shown here is derived from an EMBL/GenBank/DDBJ whole genome shotgun (WGS) entry which is preliminary data.</text>
</comment>
<accession>A0AA37WFZ2</accession>
<evidence type="ECO:0000256" key="2">
    <source>
        <dbReference type="ARBA" id="ARBA00023157"/>
    </source>
</evidence>
<dbReference type="PANTHER" id="PTHR42535">
    <property type="entry name" value="OOKINETE PROTEIN, PUTATIVE-RELATED"/>
    <property type="match status" value="1"/>
</dbReference>
<dbReference type="SMART" id="SM00560">
    <property type="entry name" value="LamGL"/>
    <property type="match status" value="2"/>
</dbReference>
<dbReference type="Gene3D" id="2.60.120.200">
    <property type="match status" value="3"/>
</dbReference>
<dbReference type="InterPro" id="IPR006558">
    <property type="entry name" value="LamG-like"/>
</dbReference>
<dbReference type="GO" id="GO:0004553">
    <property type="term" value="F:hydrolase activity, hydrolyzing O-glycosyl compounds"/>
    <property type="evidence" value="ECO:0007669"/>
    <property type="project" value="UniProtKB-ARBA"/>
</dbReference>
<evidence type="ECO:0000259" key="3">
    <source>
        <dbReference type="SMART" id="SM00560"/>
    </source>
</evidence>
<feature type="domain" description="LamG-like jellyroll fold" evidence="3">
    <location>
        <begin position="799"/>
        <end position="941"/>
    </location>
</feature>
<keyword evidence="1" id="KW-0732">Signal</keyword>
<proteinExistence type="predicted"/>
<reference evidence="4" key="2">
    <citation type="submission" date="2023-01" db="EMBL/GenBank/DDBJ databases">
        <title>Draft genome sequence of Portibacter lacus strain NBRC 108769.</title>
        <authorList>
            <person name="Sun Q."/>
            <person name="Mori K."/>
        </authorList>
    </citation>
    <scope>NUCLEOTIDE SEQUENCE</scope>
    <source>
        <strain evidence="4">NBRC 108769</strain>
    </source>
</reference>
<sequence length="1569" mass="169522">MKNIKKDKVNKEISMISYFIRIFKPIQDKNFISEFGPLTKRFISITFFATFFFLGSSLPSRAQTYVYSQTDLVGHYLTSESEVTETWEIGNLISFDWNDDRQIRRVYYHLYKSLEANSIPDTVTVNIWRTCPASNGQQAGICGSNGAELMYSFTSSPNLAPGTSSQISVDLPSPLQIERGNIFDNNPFYISFSTNDPANLGIGMGEDDPPFGAGYKENPFASICGVVQTPACNQDFDGVNNLYLQIVAVRDPDKYLGISLSNIGNGPASATITAEDAYIGDAYFFPTQSISLSKYTFTCEDIGENTIYLTITFFNGVVKTYPVTVIVYDRHGITYSSNSPICSDEQLELSAVDGITGPFTYEWSGYGDFGNSEFTATPTVEGAASGDYMVTATNGCGVEETFTISVIVDPTTTATISNNGPICSNDPLELSVQPTGLGPFTYSWSGAGQSWINGNTNLPSVFGALSGDYTVTITNKCGEESTYTTSVIVKPLPTASATNNGPICPSDALELTVQPIGEEPFTYSWSGQGDSWLNQNTATPTVNGASSGIYTVTVTDACGLVTSTSTTLDIHPPVMPIASSNSPLCPGENIELSVETNGEGPFSYNWIGPGHSWGGANTATPTVSGPVSGDYYVTVTGPCETVVASTSVMVEDITPPIANCKNLLIEIVGVNVTLTAEDVNNQSSDECSIQTLLLDGASYVVLDDSDLGLNNLTLTVTDNSGNSSTCESVITVVPDLCPGSDGIDSDNGGLPDDCDCSPNDDFNDKIFLNRDVNSGMDFDGIDDYLSTPNAPLFNPSATSSISFEAWIKPDLTKESNTIISKGDGGNGQTAYILETNYSNLRFFLGNSAGSGTWFTADTQLLPNVWTHVAASYNHTNSTVIFYVNGSFSNNEPFSFTPYSADTELFFIGRQGYLCGCNYYKGQMDEVRVWSSDYNSLIRSYKDKELRGGEQSLLAYYSFNDGVPGGNNNNRTITKDYSPNGHHASLSSMAKNGPTSNWVNDDLALAVINTETLDLCLTCPNVQNGGMHFDGVNSFLEVDRDPVFSPSLTSSFTFEAWVNIIGQNRHTIISKGSGTGGENSYIFNISNFQQFQGKIGLYIGDGTQGTWIYSDSGVLEGNGWTHVAVVYDHVTNTFTFYKNGIADGQRTIPHGFYSGSYPLLVGQQGSVTQSHKFLGKMDEVRIWKKARTAAEISHYMNQKLYGGEEALSAYYNFDDGTPWGDNTGRSYVADVSLNGHEASLYGFAKTGVTSNWVDGPNNNSLPTNVAMDFDFIDDYISIANDQSLIPTASNAVTFEAWIGFIPSSAANIITASGVSPNNNHQISIENNKLQVSGSGVAPLLSNQELSYSNGWTHIAVVFDQTETKLYINGLLDNTRVETLASTNLGHPITLGSAVNADSYYGAMDDVRYWGYARSQEEIQEAMYQELSGKEPGLSAYYNFNNGIPSGDNTGLAIVPDVSGHGHDGTVNGFARTGGASNWTASPFNFGDLDDDGIPDFCDKCVFAKVLVLYETLWKSVYRARESITLGNGMTLPVGKDLTFETPMLMMSDHIQTAAGTEIMVTPFVCADGND</sequence>